<accession>A0A087M4P8</accession>
<evidence type="ECO:0000313" key="2">
    <source>
        <dbReference type="EMBL" id="KFL31851.1"/>
    </source>
</evidence>
<dbReference type="AlphaFoldDB" id="A0A087M4P8"/>
<feature type="transmembrane region" description="Helical" evidence="1">
    <location>
        <begin position="45"/>
        <end position="68"/>
    </location>
</feature>
<dbReference type="STRING" id="46914.JP75_06735"/>
<dbReference type="Proteomes" id="UP000028981">
    <property type="component" value="Unassembled WGS sequence"/>
</dbReference>
<gene>
    <name evidence="2" type="ORF">JP75_06735</name>
</gene>
<keyword evidence="1" id="KW-0812">Transmembrane</keyword>
<reference evidence="2 3" key="1">
    <citation type="submission" date="2014-08" db="EMBL/GenBank/DDBJ databases">
        <authorList>
            <person name="Hassan Y.I."/>
            <person name="Lepp D."/>
            <person name="Zhou T."/>
        </authorList>
    </citation>
    <scope>NUCLEOTIDE SEQUENCE [LARGE SCALE GENOMIC DNA]</scope>
    <source>
        <strain evidence="2 3">IFO13584</strain>
    </source>
</reference>
<keyword evidence="1" id="KW-0472">Membrane</keyword>
<name>A0A087M4P8_9HYPH</name>
<evidence type="ECO:0000313" key="3">
    <source>
        <dbReference type="Proteomes" id="UP000028981"/>
    </source>
</evidence>
<keyword evidence="1" id="KW-1133">Transmembrane helix</keyword>
<proteinExistence type="predicted"/>
<organism evidence="2 3">
    <name type="scientific">Devosia riboflavina</name>
    <dbReference type="NCBI Taxonomy" id="46914"/>
    <lineage>
        <taxon>Bacteria</taxon>
        <taxon>Pseudomonadati</taxon>
        <taxon>Pseudomonadota</taxon>
        <taxon>Alphaproteobacteria</taxon>
        <taxon>Hyphomicrobiales</taxon>
        <taxon>Devosiaceae</taxon>
        <taxon>Devosia</taxon>
    </lineage>
</organism>
<evidence type="ECO:0000256" key="1">
    <source>
        <dbReference type="SAM" id="Phobius"/>
    </source>
</evidence>
<protein>
    <recommendedName>
        <fullName evidence="4">DUF1515 domain-containing protein</fullName>
    </recommendedName>
</protein>
<dbReference type="EMBL" id="JQGC01000005">
    <property type="protein sequence ID" value="KFL31851.1"/>
    <property type="molecule type" value="Genomic_DNA"/>
</dbReference>
<evidence type="ECO:0008006" key="4">
    <source>
        <dbReference type="Google" id="ProtNLM"/>
    </source>
</evidence>
<sequence>MEGDVRILGQVDGQVRAEVQTLTAKVNQNQEDAQPTIDEWKRIRAFGIGLGGILALGGLSIGAMAVYAGETLVSAIRHWLRIP</sequence>
<comment type="caution">
    <text evidence="2">The sequence shown here is derived from an EMBL/GenBank/DDBJ whole genome shotgun (WGS) entry which is preliminary data.</text>
</comment>
<keyword evidence="3" id="KW-1185">Reference proteome</keyword>